<dbReference type="AlphaFoldDB" id="A0A6J4N7V0"/>
<dbReference type="EC" id="3.2.1.4" evidence="5"/>
<reference evidence="5" key="1">
    <citation type="submission" date="2020-02" db="EMBL/GenBank/DDBJ databases">
        <authorList>
            <person name="Meier V. D."/>
        </authorList>
    </citation>
    <scope>NUCLEOTIDE SEQUENCE</scope>
    <source>
        <strain evidence="5">AVDCRST_MAG93</strain>
    </source>
</reference>
<dbReference type="InterPro" id="IPR001547">
    <property type="entry name" value="Glyco_hydro_5"/>
</dbReference>
<keyword evidence="1 3" id="KW-0378">Hydrolase</keyword>
<dbReference type="Gene3D" id="3.20.20.80">
    <property type="entry name" value="Glycosidases"/>
    <property type="match status" value="1"/>
</dbReference>
<dbReference type="SUPFAM" id="SSF51445">
    <property type="entry name" value="(Trans)glycosidases"/>
    <property type="match status" value="1"/>
</dbReference>
<evidence type="ECO:0000259" key="4">
    <source>
        <dbReference type="Pfam" id="PF00150"/>
    </source>
</evidence>
<sequence>ALDGYLDACRMRGLQMSLNLHRAPGYCINRNDLERDNLWVDAIAQDAFVFLWETFARRYKGVPNETLSFDLLNEPPNVGQYGLTRENHAALIRRTVEAIRAIDPAREIVIDGLGGGHLAMPELADLGVVHSGRGYQPMSVSHYEASWWKGSEGLSEPTYPGFYDGKWWDRETLRTFYEPWRAVEAAGVQVHIGECGCYNKTPNDVALRWLTDLFGLYREFGWGFALWNFAGDFGIVEHGRPGVVYEEMHGFKVDRELLDVLIASRTAD</sequence>
<protein>
    <submittedName>
        <fullName evidence="5">GH5_36 / GH5_37 / GH5_38 / GH5 / GH5_39 / G H5_25 / GH5_22</fullName>
        <ecNumber evidence="5">3.2.1.4</ecNumber>
    </submittedName>
</protein>
<evidence type="ECO:0000256" key="1">
    <source>
        <dbReference type="ARBA" id="ARBA00022801"/>
    </source>
</evidence>
<dbReference type="GO" id="GO:0000272">
    <property type="term" value="P:polysaccharide catabolic process"/>
    <property type="evidence" value="ECO:0007669"/>
    <property type="project" value="InterPro"/>
</dbReference>
<dbReference type="EMBL" id="CADCTR010002950">
    <property type="protein sequence ID" value="CAA9375498.1"/>
    <property type="molecule type" value="Genomic_DNA"/>
</dbReference>
<feature type="domain" description="Glycoside hydrolase family 5" evidence="4">
    <location>
        <begin position="4"/>
        <end position="228"/>
    </location>
</feature>
<dbReference type="InterPro" id="IPR017853">
    <property type="entry name" value="GH"/>
</dbReference>
<evidence type="ECO:0000256" key="3">
    <source>
        <dbReference type="RuleBase" id="RU361153"/>
    </source>
</evidence>
<evidence type="ECO:0000313" key="5">
    <source>
        <dbReference type="EMBL" id="CAA9375498.1"/>
    </source>
</evidence>
<keyword evidence="2 3" id="KW-0326">Glycosidase</keyword>
<proteinExistence type="inferred from homology"/>
<organism evidence="5">
    <name type="scientific">uncultured Chloroflexia bacterium</name>
    <dbReference type="NCBI Taxonomy" id="1672391"/>
    <lineage>
        <taxon>Bacteria</taxon>
        <taxon>Bacillati</taxon>
        <taxon>Chloroflexota</taxon>
        <taxon>Chloroflexia</taxon>
        <taxon>environmental samples</taxon>
    </lineage>
</organism>
<evidence type="ECO:0000256" key="2">
    <source>
        <dbReference type="ARBA" id="ARBA00023295"/>
    </source>
</evidence>
<dbReference type="Pfam" id="PF00150">
    <property type="entry name" value="Cellulase"/>
    <property type="match status" value="1"/>
</dbReference>
<comment type="similarity">
    <text evidence="3">Belongs to the glycosyl hydrolase 5 (cellulase A) family.</text>
</comment>
<dbReference type="GO" id="GO:0008810">
    <property type="term" value="F:cellulase activity"/>
    <property type="evidence" value="ECO:0007669"/>
    <property type="project" value="UniProtKB-EC"/>
</dbReference>
<accession>A0A6J4N7V0</accession>
<feature type="non-terminal residue" evidence="5">
    <location>
        <position position="1"/>
    </location>
</feature>
<gene>
    <name evidence="5" type="ORF">AVDCRST_MAG93-8781</name>
</gene>
<name>A0A6J4N7V0_9CHLR</name>